<evidence type="ECO:0000256" key="2">
    <source>
        <dbReference type="SAM" id="Phobius"/>
    </source>
</evidence>
<keyword evidence="2" id="KW-0472">Membrane</keyword>
<protein>
    <submittedName>
        <fullName evidence="3">Uncharacterized protein</fullName>
    </submittedName>
</protein>
<evidence type="ECO:0000313" key="4">
    <source>
        <dbReference type="Proteomes" id="UP000250028"/>
    </source>
</evidence>
<sequence length="185" mass="18476">MSSGVASAATAPKPITSGNFEYTAPQYYCNGQVPAVAGYFRTLRHAEKAVTLTLPGVGSKTLGAAKPYEPGVYAAAGMKGADGALVVSGSSTGSKFTVQIHLPTSCAGLPTTRPAPPAWVVAKPTGSSSPTSSTHPTSGPPVVTDGPMTPATDGSNEQVLIAGGVLAAGALVTGVGLRRRLKRQG</sequence>
<evidence type="ECO:0000256" key="1">
    <source>
        <dbReference type="SAM" id="MobiDB-lite"/>
    </source>
</evidence>
<keyword evidence="4" id="KW-1185">Reference proteome</keyword>
<dbReference type="Proteomes" id="UP000250028">
    <property type="component" value="Unassembled WGS sequence"/>
</dbReference>
<dbReference type="RefSeq" id="WP_146202548.1">
    <property type="nucleotide sequence ID" value="NZ_QGDN01000001.1"/>
</dbReference>
<gene>
    <name evidence="3" type="ORF">SAMN04489750_1962</name>
</gene>
<feature type="compositionally biased region" description="Low complexity" evidence="1">
    <location>
        <begin position="124"/>
        <end position="144"/>
    </location>
</feature>
<keyword evidence="2" id="KW-0812">Transmembrane</keyword>
<feature type="region of interest" description="Disordered" evidence="1">
    <location>
        <begin position="122"/>
        <end position="155"/>
    </location>
</feature>
<dbReference type="EMBL" id="UESZ01000001">
    <property type="protein sequence ID" value="SSA34637.1"/>
    <property type="molecule type" value="Genomic_DNA"/>
</dbReference>
<evidence type="ECO:0000313" key="3">
    <source>
        <dbReference type="EMBL" id="SSA34637.1"/>
    </source>
</evidence>
<name>A0A2Y8ZXN2_9MICO</name>
<dbReference type="AlphaFoldDB" id="A0A2Y8ZXN2"/>
<keyword evidence="2" id="KW-1133">Transmembrane helix</keyword>
<feature type="transmembrane region" description="Helical" evidence="2">
    <location>
        <begin position="159"/>
        <end position="177"/>
    </location>
</feature>
<accession>A0A2Y8ZXN2</accession>
<proteinExistence type="predicted"/>
<reference evidence="4" key="1">
    <citation type="submission" date="2016-10" db="EMBL/GenBank/DDBJ databases">
        <authorList>
            <person name="Varghese N."/>
            <person name="Submissions S."/>
        </authorList>
    </citation>
    <scope>NUCLEOTIDE SEQUENCE [LARGE SCALE GENOMIC DNA]</scope>
    <source>
        <strain evidence="4">DSM 22951</strain>
    </source>
</reference>
<organism evidence="3 4">
    <name type="scientific">Branchiibius hedensis</name>
    <dbReference type="NCBI Taxonomy" id="672460"/>
    <lineage>
        <taxon>Bacteria</taxon>
        <taxon>Bacillati</taxon>
        <taxon>Actinomycetota</taxon>
        <taxon>Actinomycetes</taxon>
        <taxon>Micrococcales</taxon>
        <taxon>Dermacoccaceae</taxon>
        <taxon>Branchiibius</taxon>
    </lineage>
</organism>